<feature type="domain" description="MmgE/PrpD C-terminal" evidence="1">
    <location>
        <begin position="4"/>
        <end position="148"/>
    </location>
</feature>
<dbReference type="EMBL" id="FNLL01000004">
    <property type="protein sequence ID" value="SDU06256.1"/>
    <property type="molecule type" value="Genomic_DNA"/>
</dbReference>
<dbReference type="PANTHER" id="PTHR16943:SF8">
    <property type="entry name" value="2-METHYLCITRATE DEHYDRATASE"/>
    <property type="match status" value="1"/>
</dbReference>
<reference evidence="3" key="1">
    <citation type="submission" date="2016-10" db="EMBL/GenBank/DDBJ databases">
        <authorList>
            <person name="Varghese N."/>
            <person name="Submissions S."/>
        </authorList>
    </citation>
    <scope>NUCLEOTIDE SEQUENCE [LARGE SCALE GENOMIC DNA]</scope>
    <source>
        <strain evidence="3">DSM 3384</strain>
    </source>
</reference>
<dbReference type="GO" id="GO:0016829">
    <property type="term" value="F:lyase activity"/>
    <property type="evidence" value="ECO:0007669"/>
    <property type="project" value="InterPro"/>
</dbReference>
<accession>A0A1H2FFV2</accession>
<protein>
    <submittedName>
        <fullName evidence="2">MmgE/PrpD family protein</fullName>
    </submittedName>
</protein>
<sequence>MNLLEEIRTQENIDIENVDRIDLEIGPVASTAATIKAPKIGVEGKFSVWFLAALALAEGNVTLAKFTDEKVNSPQIVTLRKKIHTSLDPRIGFGARVRILMKDGTEYARFLAKPKGDPDNPLTFAELAEKYRNAAIMAISEKKIDILIKKIKTLEQINDMNEIVALTVHPKA</sequence>
<dbReference type="PANTHER" id="PTHR16943">
    <property type="entry name" value="2-METHYLCITRATE DEHYDRATASE-RELATED"/>
    <property type="match status" value="1"/>
</dbReference>
<evidence type="ECO:0000313" key="2">
    <source>
        <dbReference type="EMBL" id="SDU06256.1"/>
    </source>
</evidence>
<dbReference type="InterPro" id="IPR042188">
    <property type="entry name" value="MmgE/PrpD_sf_2"/>
</dbReference>
<dbReference type="InterPro" id="IPR045337">
    <property type="entry name" value="MmgE_PrpD_C"/>
</dbReference>
<dbReference type="SUPFAM" id="SSF103378">
    <property type="entry name" value="2-methylcitrate dehydratase PrpD"/>
    <property type="match status" value="1"/>
</dbReference>
<evidence type="ECO:0000259" key="1">
    <source>
        <dbReference type="Pfam" id="PF19305"/>
    </source>
</evidence>
<dbReference type="RefSeq" id="WP_092232441.1">
    <property type="nucleotide sequence ID" value="NZ_FNLL01000004.1"/>
</dbReference>
<dbReference type="Pfam" id="PF19305">
    <property type="entry name" value="MmgE_PrpD_C"/>
    <property type="match status" value="1"/>
</dbReference>
<dbReference type="Gene3D" id="3.30.1330.120">
    <property type="entry name" value="2-methylcitrate dehydratase PrpD"/>
    <property type="match status" value="1"/>
</dbReference>
<proteinExistence type="predicted"/>
<dbReference type="Proteomes" id="UP000199608">
    <property type="component" value="Unassembled WGS sequence"/>
</dbReference>
<keyword evidence="3" id="KW-1185">Reference proteome</keyword>
<dbReference type="AlphaFoldDB" id="A0A1H2FFV2"/>
<evidence type="ECO:0000313" key="3">
    <source>
        <dbReference type="Proteomes" id="UP000199608"/>
    </source>
</evidence>
<dbReference type="InterPro" id="IPR036148">
    <property type="entry name" value="MmgE/PrpD_sf"/>
</dbReference>
<organism evidence="2 3">
    <name type="scientific">Desulfobacula phenolica</name>
    <dbReference type="NCBI Taxonomy" id="90732"/>
    <lineage>
        <taxon>Bacteria</taxon>
        <taxon>Pseudomonadati</taxon>
        <taxon>Thermodesulfobacteriota</taxon>
        <taxon>Desulfobacteria</taxon>
        <taxon>Desulfobacterales</taxon>
        <taxon>Desulfobacteraceae</taxon>
        <taxon>Desulfobacula</taxon>
    </lineage>
</organism>
<gene>
    <name evidence="2" type="ORF">SAMN04487931_104136</name>
</gene>
<dbReference type="InterPro" id="IPR005656">
    <property type="entry name" value="MmgE_PrpD"/>
</dbReference>
<name>A0A1H2FFV2_9BACT</name>